<feature type="transmembrane region" description="Helical" evidence="1">
    <location>
        <begin position="20"/>
        <end position="42"/>
    </location>
</feature>
<gene>
    <name evidence="3" type="ORF">QWZ12_15025</name>
</gene>
<dbReference type="InterPro" id="IPR012495">
    <property type="entry name" value="TadE-like_dom"/>
</dbReference>
<comment type="caution">
    <text evidence="3">The sequence shown here is derived from an EMBL/GenBank/DDBJ whole genome shotgun (WGS) entry which is preliminary data.</text>
</comment>
<keyword evidence="1" id="KW-1133">Transmembrane helix</keyword>
<evidence type="ECO:0000259" key="2">
    <source>
        <dbReference type="Pfam" id="PF07811"/>
    </source>
</evidence>
<feature type="domain" description="TadE-like" evidence="2">
    <location>
        <begin position="21"/>
        <end position="63"/>
    </location>
</feature>
<dbReference type="RefSeq" id="WP_238227536.1">
    <property type="nucleotide sequence ID" value="NZ_BPQD01000029.1"/>
</dbReference>
<protein>
    <submittedName>
        <fullName evidence="3">Pilus assembly protein</fullName>
    </submittedName>
</protein>
<accession>A0ABT8BJ63</accession>
<evidence type="ECO:0000313" key="4">
    <source>
        <dbReference type="Proteomes" id="UP001224644"/>
    </source>
</evidence>
<keyword evidence="4" id="KW-1185">Reference proteome</keyword>
<dbReference type="Pfam" id="PF07811">
    <property type="entry name" value="TadE"/>
    <property type="match status" value="1"/>
</dbReference>
<name>A0ABT8BJ63_9HYPH</name>
<evidence type="ECO:0000313" key="3">
    <source>
        <dbReference type="EMBL" id="MDN3591913.1"/>
    </source>
</evidence>
<reference evidence="4" key="1">
    <citation type="journal article" date="2019" name="Int. J. Syst. Evol. Microbiol.">
        <title>The Global Catalogue of Microorganisms (GCM) 10K type strain sequencing project: providing services to taxonomists for standard genome sequencing and annotation.</title>
        <authorList>
            <consortium name="The Broad Institute Genomics Platform"/>
            <consortium name="The Broad Institute Genome Sequencing Center for Infectious Disease"/>
            <person name="Wu L."/>
            <person name="Ma J."/>
        </authorList>
    </citation>
    <scope>NUCLEOTIDE SEQUENCE [LARGE SCALE GENOMIC DNA]</scope>
    <source>
        <strain evidence="4">CECT 7069</strain>
    </source>
</reference>
<sequence length="150" mass="16064">MPRPREPFARRLRALGEEESGAAILEFALLLPILVALVYGCFEVGRALLVRQAMEGAVRAGARVLARVPDPVCDTACAPGAARAVRITQGQIRDNTGLPPEAVTVAPQPDPPAGTVAMQATIAFDVLFPGPVPFKRWTLKARHQEPHIGE</sequence>
<evidence type="ECO:0000256" key="1">
    <source>
        <dbReference type="SAM" id="Phobius"/>
    </source>
</evidence>
<keyword evidence="1" id="KW-0812">Transmembrane</keyword>
<proteinExistence type="predicted"/>
<keyword evidence="1" id="KW-0472">Membrane</keyword>
<dbReference type="EMBL" id="JAUFPX010000014">
    <property type="protein sequence ID" value="MDN3591913.1"/>
    <property type="molecule type" value="Genomic_DNA"/>
</dbReference>
<organism evidence="3 4">
    <name type="scientific">Methylobacterium adhaesivum</name>
    <dbReference type="NCBI Taxonomy" id="333297"/>
    <lineage>
        <taxon>Bacteria</taxon>
        <taxon>Pseudomonadati</taxon>
        <taxon>Pseudomonadota</taxon>
        <taxon>Alphaproteobacteria</taxon>
        <taxon>Hyphomicrobiales</taxon>
        <taxon>Methylobacteriaceae</taxon>
        <taxon>Methylobacterium</taxon>
    </lineage>
</organism>
<dbReference type="Proteomes" id="UP001224644">
    <property type="component" value="Unassembled WGS sequence"/>
</dbReference>